<dbReference type="OrthoDB" id="42533at2157"/>
<dbReference type="PANTHER" id="PTHR35579">
    <property type="entry name" value="CRISPR SYSTEM CMS ENDORIBONUCLEASE CSM3"/>
    <property type="match status" value="1"/>
</dbReference>
<dbReference type="EMBL" id="JFZT01000021">
    <property type="protein sequence ID" value="EZQ10605.1"/>
    <property type="molecule type" value="Genomic_DNA"/>
</dbReference>
<evidence type="ECO:0000259" key="2">
    <source>
        <dbReference type="Pfam" id="PF03787"/>
    </source>
</evidence>
<dbReference type="STRING" id="1160895.CM19_04055"/>
<name>A0A031LSA1_9CREN</name>
<evidence type="ECO:0000313" key="4">
    <source>
        <dbReference type="Proteomes" id="UP000024332"/>
    </source>
</evidence>
<dbReference type="CDD" id="cd09726">
    <property type="entry name" value="RAMP_I_III"/>
    <property type="match status" value="1"/>
</dbReference>
<dbReference type="PANTHER" id="PTHR35579:SF3">
    <property type="entry name" value="CRISPR SYSTEM CMS ENDORIBONUCLEASE CSM3"/>
    <property type="match status" value="1"/>
</dbReference>
<evidence type="ECO:0000256" key="1">
    <source>
        <dbReference type="ARBA" id="ARBA00023118"/>
    </source>
</evidence>
<dbReference type="GO" id="GO:0051607">
    <property type="term" value="P:defense response to virus"/>
    <property type="evidence" value="ECO:0007669"/>
    <property type="project" value="UniProtKB-KW"/>
</dbReference>
<comment type="caution">
    <text evidence="3">The sequence shown here is derived from an EMBL/GenBank/DDBJ whole genome shotgun (WGS) entry which is preliminary data.</text>
</comment>
<reference evidence="3 4" key="1">
    <citation type="submission" date="2014-03" db="EMBL/GenBank/DDBJ databases">
        <title>Draft genome sequence of the novel thermoacidophilic archaea Acidianus copahuensis ALE1 strain, isolated from Copahue volcanic area in Neuquen Argentina.</title>
        <authorList>
            <person name="Urbieta M.S."/>
            <person name="Rascovan N."/>
            <person name="Castro C."/>
            <person name="Revale S."/>
            <person name="Giaveno M.A."/>
            <person name="Vazquez M.P."/>
            <person name="Donati E.R."/>
        </authorList>
    </citation>
    <scope>NUCLEOTIDE SEQUENCE [LARGE SCALE GENOMIC DNA]</scope>
    <source>
        <strain evidence="3 4">ALE1</strain>
    </source>
</reference>
<accession>A0A031LSA1</accession>
<protein>
    <recommendedName>
        <fullName evidence="2">CRISPR type III-associated protein domain-containing protein</fullName>
    </recommendedName>
</protein>
<dbReference type="Pfam" id="PF03787">
    <property type="entry name" value="RAMPs"/>
    <property type="match status" value="1"/>
</dbReference>
<keyword evidence="1" id="KW-0051">Antiviral defense</keyword>
<proteinExistence type="predicted"/>
<gene>
    <name evidence="3" type="ORF">CM19_04055</name>
</gene>
<dbReference type="InterPro" id="IPR052216">
    <property type="entry name" value="CRISPR_Csm3_endoribonuclease"/>
</dbReference>
<evidence type="ECO:0000313" key="3">
    <source>
        <dbReference type="EMBL" id="EZQ10605.1"/>
    </source>
</evidence>
<dbReference type="Proteomes" id="UP000024332">
    <property type="component" value="Unassembled WGS sequence"/>
</dbReference>
<dbReference type="InterPro" id="IPR005537">
    <property type="entry name" value="RAMP_III_fam"/>
</dbReference>
<dbReference type="AlphaFoldDB" id="A0A031LSA1"/>
<sequence>MELRFKIKNLSSLTVGGTSASATVDTPFSSLGIPGSTIKGVMRTAVSNMVSSGILKGYTSCNEIEPEMIIMKHKKIGGDCDVCKLFGYPEVEGRLFVGNIRLTKEKFKLTRVSIEDKTGKAKEGGLFSQEVIKPGEEFEGEVILDLAGLDEESKLKQVKLLLYSILALRFWRFGRGGMIDIKLEEGEKICKVIDCKNIGDLLNELGRWLYENSVS</sequence>
<feature type="domain" description="CRISPR type III-associated protein" evidence="2">
    <location>
        <begin position="6"/>
        <end position="176"/>
    </location>
</feature>
<keyword evidence="4" id="KW-1185">Reference proteome</keyword>
<organism evidence="3 4">
    <name type="scientific">Candidatus Acidianus copahuensis</name>
    <dbReference type="NCBI Taxonomy" id="1160895"/>
    <lineage>
        <taxon>Archaea</taxon>
        <taxon>Thermoproteota</taxon>
        <taxon>Thermoprotei</taxon>
        <taxon>Sulfolobales</taxon>
        <taxon>Sulfolobaceae</taxon>
        <taxon>Acidianus</taxon>
    </lineage>
</organism>